<dbReference type="PANTHER" id="PTHR33362">
    <property type="entry name" value="SIALIC ACID TRAP TRANSPORTER PERMEASE PROTEIN SIAT-RELATED"/>
    <property type="match status" value="1"/>
</dbReference>
<evidence type="ECO:0000313" key="9">
    <source>
        <dbReference type="EMBL" id="MBO0906102.1"/>
    </source>
</evidence>
<dbReference type="Pfam" id="PF06808">
    <property type="entry name" value="DctM"/>
    <property type="match status" value="1"/>
</dbReference>
<evidence type="ECO:0000256" key="1">
    <source>
        <dbReference type="ARBA" id="ARBA00004429"/>
    </source>
</evidence>
<feature type="transmembrane region" description="Helical" evidence="7">
    <location>
        <begin position="212"/>
        <end position="233"/>
    </location>
</feature>
<feature type="transmembrane region" description="Helical" evidence="7">
    <location>
        <begin position="239"/>
        <end position="255"/>
    </location>
</feature>
<reference evidence="9 10" key="1">
    <citation type="submission" date="2021-03" db="EMBL/GenBank/DDBJ databases">
        <title>Whole genome sequence of Jiella sp. MQZ13P-4.</title>
        <authorList>
            <person name="Tuo L."/>
        </authorList>
    </citation>
    <scope>NUCLEOTIDE SEQUENCE [LARGE SCALE GENOMIC DNA]</scope>
    <source>
        <strain evidence="9 10">MQZ13P-4</strain>
    </source>
</reference>
<evidence type="ECO:0000313" key="10">
    <source>
        <dbReference type="Proteomes" id="UP000664288"/>
    </source>
</evidence>
<comment type="caution">
    <text evidence="7">Lacks conserved residue(s) required for the propagation of feature annotation.</text>
</comment>
<organism evidence="9 10">
    <name type="scientific">Jiella sonneratiae</name>
    <dbReference type="NCBI Taxonomy" id="2816856"/>
    <lineage>
        <taxon>Bacteria</taxon>
        <taxon>Pseudomonadati</taxon>
        <taxon>Pseudomonadota</taxon>
        <taxon>Alphaproteobacteria</taxon>
        <taxon>Hyphomicrobiales</taxon>
        <taxon>Aurantimonadaceae</taxon>
        <taxon>Jiella</taxon>
    </lineage>
</organism>
<feature type="transmembrane region" description="Helical" evidence="7">
    <location>
        <begin position="57"/>
        <end position="78"/>
    </location>
</feature>
<feature type="transmembrane region" description="Helical" evidence="7">
    <location>
        <begin position="276"/>
        <end position="296"/>
    </location>
</feature>
<evidence type="ECO:0000256" key="5">
    <source>
        <dbReference type="ARBA" id="ARBA00022989"/>
    </source>
</evidence>
<proteinExistence type="inferred from homology"/>
<gene>
    <name evidence="9" type="ORF">J1C47_20835</name>
</gene>
<dbReference type="NCBIfam" id="TIGR00786">
    <property type="entry name" value="dctM"/>
    <property type="match status" value="1"/>
</dbReference>
<keyword evidence="5 7" id="KW-1133">Transmembrane helix</keyword>
<evidence type="ECO:0000259" key="8">
    <source>
        <dbReference type="Pfam" id="PF06808"/>
    </source>
</evidence>
<keyword evidence="2" id="KW-1003">Cell membrane</keyword>
<comment type="subunit">
    <text evidence="7">The complex comprises the extracytoplasmic solute receptor protein and the two transmembrane proteins.</text>
</comment>
<comment type="subcellular location">
    <subcellularLocation>
        <location evidence="1 7">Cell inner membrane</location>
        <topology evidence="1 7">Multi-pass membrane protein</topology>
    </subcellularLocation>
</comment>
<dbReference type="RefSeq" id="WP_207352736.1">
    <property type="nucleotide sequence ID" value="NZ_JAFMPY010000031.1"/>
</dbReference>
<comment type="similarity">
    <text evidence="7">Belongs to the TRAP transporter large permease family.</text>
</comment>
<protein>
    <recommendedName>
        <fullName evidence="7">TRAP transporter large permease protein</fullName>
    </recommendedName>
</protein>
<dbReference type="PANTHER" id="PTHR33362:SF5">
    <property type="entry name" value="C4-DICARBOXYLATE TRAP TRANSPORTER LARGE PERMEASE PROTEIN DCTM"/>
    <property type="match status" value="1"/>
</dbReference>
<feature type="transmembrane region" description="Helical" evidence="7">
    <location>
        <begin position="335"/>
        <end position="352"/>
    </location>
</feature>
<feature type="domain" description="TRAP C4-dicarboxylate transport system permease DctM subunit" evidence="8">
    <location>
        <begin position="7"/>
        <end position="415"/>
    </location>
</feature>
<dbReference type="Proteomes" id="UP000664288">
    <property type="component" value="Unassembled WGS sequence"/>
</dbReference>
<dbReference type="PIRSF" id="PIRSF006066">
    <property type="entry name" value="HI0050"/>
    <property type="match status" value="1"/>
</dbReference>
<comment type="caution">
    <text evidence="9">The sequence shown here is derived from an EMBL/GenBank/DDBJ whole genome shotgun (WGS) entry which is preliminary data.</text>
</comment>
<keyword evidence="4 7" id="KW-0812">Transmembrane</keyword>
<sequence length="426" mass="43862">MLAAMILTMVVLLILAVPVAVAIGLAGLLGTAAFANLPLIVVPQQAFIALDKFPLAAIPFFILAGNVMAAGGISSRIVDLVDSLLGGTRGGLPMSCVVVCMIFAAVSGSSVATTYAIGAILIPAMVRQGYPIGFAASLQATSAELGVLIPPSIPMILYGVSASAPVGDLFIAGIGPGLLVAAALIVYIGVWSRMTDTGGMPAAERKPFLASLRRAALALLMPVIVLGGIYGGVFTPTEASVVAVAYALLVSLLVYRELSLRDLAEVVRRSAVSSAIIFFIISMAGLFSFVITRAGIPADIGAWIAETFTGPMTFLLAVNVLLFVIGMFVETSASIVVIAPILAPVAASYGIHPVHFGLIMITNLALGMITPPFGVNLFAACAVAGIGLERMIRHLLPLVAVILVCLALVTYVPWITSLPLALLGGR</sequence>
<keyword evidence="6 7" id="KW-0472">Membrane</keyword>
<dbReference type="EMBL" id="JAFMPY010000031">
    <property type="protein sequence ID" value="MBO0906102.1"/>
    <property type="molecule type" value="Genomic_DNA"/>
</dbReference>
<evidence type="ECO:0000256" key="6">
    <source>
        <dbReference type="ARBA" id="ARBA00023136"/>
    </source>
</evidence>
<feature type="transmembrane region" description="Helical" evidence="7">
    <location>
        <begin position="395"/>
        <end position="416"/>
    </location>
</feature>
<evidence type="ECO:0000256" key="7">
    <source>
        <dbReference type="RuleBase" id="RU369079"/>
    </source>
</evidence>
<evidence type="ECO:0000256" key="4">
    <source>
        <dbReference type="ARBA" id="ARBA00022692"/>
    </source>
</evidence>
<feature type="transmembrane region" description="Helical" evidence="7">
    <location>
        <begin position="169"/>
        <end position="191"/>
    </location>
</feature>
<name>A0ABS3J8V2_9HYPH</name>
<feature type="transmembrane region" description="Helical" evidence="7">
    <location>
        <begin position="90"/>
        <end position="117"/>
    </location>
</feature>
<evidence type="ECO:0000256" key="3">
    <source>
        <dbReference type="ARBA" id="ARBA00022519"/>
    </source>
</evidence>
<keyword evidence="7" id="KW-0813">Transport</keyword>
<feature type="transmembrane region" description="Helical" evidence="7">
    <location>
        <begin position="364"/>
        <end position="388"/>
    </location>
</feature>
<keyword evidence="10" id="KW-1185">Reference proteome</keyword>
<comment type="function">
    <text evidence="7">Part of the tripartite ATP-independent periplasmic (TRAP) transport system.</text>
</comment>
<feature type="transmembrane region" description="Helical" evidence="7">
    <location>
        <begin position="308"/>
        <end position="328"/>
    </location>
</feature>
<evidence type="ECO:0000256" key="2">
    <source>
        <dbReference type="ARBA" id="ARBA00022475"/>
    </source>
</evidence>
<dbReference type="InterPro" id="IPR010656">
    <property type="entry name" value="DctM"/>
</dbReference>
<accession>A0ABS3J8V2</accession>
<dbReference type="InterPro" id="IPR004681">
    <property type="entry name" value="TRAP_DctM"/>
</dbReference>
<keyword evidence="3 7" id="KW-0997">Cell inner membrane</keyword>